<dbReference type="Proteomes" id="UP000245618">
    <property type="component" value="Unassembled WGS sequence"/>
</dbReference>
<keyword evidence="1" id="KW-0812">Transmembrane</keyword>
<feature type="transmembrane region" description="Helical" evidence="1">
    <location>
        <begin position="20"/>
        <end position="37"/>
    </location>
</feature>
<evidence type="ECO:0000256" key="1">
    <source>
        <dbReference type="SAM" id="Phobius"/>
    </source>
</evidence>
<keyword evidence="3" id="KW-1185">Reference proteome</keyword>
<dbReference type="AlphaFoldDB" id="A0A2U1JVF4"/>
<dbReference type="RefSeq" id="WP_116763216.1">
    <property type="nucleotide sequence ID" value="NZ_QCZH01000010.1"/>
</dbReference>
<evidence type="ECO:0000313" key="2">
    <source>
        <dbReference type="EMBL" id="PWA08808.1"/>
    </source>
</evidence>
<organism evidence="2 3">
    <name type="scientific">Flavobacterium laiguense</name>
    <dbReference type="NCBI Taxonomy" id="2169409"/>
    <lineage>
        <taxon>Bacteria</taxon>
        <taxon>Pseudomonadati</taxon>
        <taxon>Bacteroidota</taxon>
        <taxon>Flavobacteriia</taxon>
        <taxon>Flavobacteriales</taxon>
        <taxon>Flavobacteriaceae</taxon>
        <taxon>Flavobacterium</taxon>
    </lineage>
</organism>
<gene>
    <name evidence="2" type="ORF">DB891_10300</name>
</gene>
<proteinExistence type="predicted"/>
<evidence type="ECO:0000313" key="3">
    <source>
        <dbReference type="Proteomes" id="UP000245618"/>
    </source>
</evidence>
<name>A0A2U1JVF4_9FLAO</name>
<comment type="caution">
    <text evidence="2">The sequence shown here is derived from an EMBL/GenBank/DDBJ whole genome shotgun (WGS) entry which is preliminary data.</text>
</comment>
<accession>A0A2U1JVF4</accession>
<sequence length="59" mass="6666">MKTILQNSFFKCIGPENKSGITFVEVVVVGVLVPLVVRNVKNYVTYIEKNNENRDSYSA</sequence>
<keyword evidence="1" id="KW-1133">Transmembrane helix</keyword>
<protein>
    <submittedName>
        <fullName evidence="2">Uncharacterized protein</fullName>
    </submittedName>
</protein>
<keyword evidence="1" id="KW-0472">Membrane</keyword>
<dbReference type="EMBL" id="QCZH01000010">
    <property type="protein sequence ID" value="PWA08808.1"/>
    <property type="molecule type" value="Genomic_DNA"/>
</dbReference>
<reference evidence="2 3" key="1">
    <citation type="submission" date="2018-04" db="EMBL/GenBank/DDBJ databases">
        <title>Flavobacterium sp. nov., isolated from glacier ice.</title>
        <authorList>
            <person name="Liu Q."/>
            <person name="Xin Y.-H."/>
        </authorList>
    </citation>
    <scope>NUCLEOTIDE SEQUENCE [LARGE SCALE GENOMIC DNA]</scope>
    <source>
        <strain evidence="2 3">LB2P30</strain>
    </source>
</reference>